<protein>
    <recommendedName>
        <fullName evidence="5">Transmembrane protein</fullName>
    </recommendedName>
</protein>
<keyword evidence="2" id="KW-0472">Membrane</keyword>
<evidence type="ECO:0000313" key="4">
    <source>
        <dbReference type="Proteomes" id="UP000054937"/>
    </source>
</evidence>
<sequence length="491" mass="56532">MSKNNKDNSLKYSLIGASLLAGVGAVGYFLYNRSSSSTQKYGNVKNLSKATTVKVLKQLKKELFTSFSTMSMMAQQIKAQTRGRASEAEVKEFVVMHPQINEEFKASEARAYKKHNITQKEFEHAVEVLFKNDEEVQKHRQEIKANFDKAASGSQLDIKTEIPQSLTSQNTLQIIEEIMKASCKKIQDVFQQLSEDGGQVNMNDPQTLKALNSMKIDDIKAGILEKYGLENYDDPGTKILQYATTKYQQENPDGFSEKMMQLEMKHRRSMELIQQNPADKDIIEKTFNEAAKPMGGAGGMFGMKIGNRTKKDENIEKIVRNEEKTEEEGEQKKTEEGEQQAEKKTEEEGEKLAEGEQKEEGEQKKEEEEKKEEVVEEQQQQNEQDKQVEESVEIIKKSEEEQQQPEQQQPEQQETEQEAQQEQGQEQEQQAEQQEQQQEQEQQAEQQVEQTQEAEKLPELSEAQQLQKQAEQTQEQNEEQQINQEQKQEEQ</sequence>
<dbReference type="Proteomes" id="UP000054937">
    <property type="component" value="Unassembled WGS sequence"/>
</dbReference>
<dbReference type="OrthoDB" id="312971at2759"/>
<evidence type="ECO:0000313" key="3">
    <source>
        <dbReference type="EMBL" id="KRW98325.1"/>
    </source>
</evidence>
<feature type="region of interest" description="Disordered" evidence="1">
    <location>
        <begin position="294"/>
        <end position="491"/>
    </location>
</feature>
<keyword evidence="2" id="KW-0812">Transmembrane</keyword>
<keyword evidence="2" id="KW-1133">Transmembrane helix</keyword>
<reference evidence="3 4" key="1">
    <citation type="journal article" date="2015" name="Sci. Rep.">
        <title>Genome of the facultative scuticociliatosis pathogen Pseudocohnilembus persalinus provides insight into its virulence through horizontal gene transfer.</title>
        <authorList>
            <person name="Xiong J."/>
            <person name="Wang G."/>
            <person name="Cheng J."/>
            <person name="Tian M."/>
            <person name="Pan X."/>
            <person name="Warren A."/>
            <person name="Jiang C."/>
            <person name="Yuan D."/>
            <person name="Miao W."/>
        </authorList>
    </citation>
    <scope>NUCLEOTIDE SEQUENCE [LARGE SCALE GENOMIC DNA]</scope>
    <source>
        <strain evidence="3">36N120E</strain>
    </source>
</reference>
<dbReference type="EMBL" id="LDAU01000254">
    <property type="protein sequence ID" value="KRW98325.1"/>
    <property type="molecule type" value="Genomic_DNA"/>
</dbReference>
<feature type="compositionally biased region" description="Basic and acidic residues" evidence="1">
    <location>
        <begin position="309"/>
        <end position="323"/>
    </location>
</feature>
<feature type="compositionally biased region" description="Low complexity" evidence="1">
    <location>
        <begin position="420"/>
        <end position="451"/>
    </location>
</feature>
<accession>A0A0V0Q819</accession>
<evidence type="ECO:0008006" key="5">
    <source>
        <dbReference type="Google" id="ProtNLM"/>
    </source>
</evidence>
<feature type="transmembrane region" description="Helical" evidence="2">
    <location>
        <begin position="12"/>
        <end position="31"/>
    </location>
</feature>
<dbReference type="AlphaFoldDB" id="A0A0V0Q819"/>
<name>A0A0V0Q819_PSEPJ</name>
<gene>
    <name evidence="3" type="ORF">PPERSA_02102</name>
</gene>
<evidence type="ECO:0000256" key="1">
    <source>
        <dbReference type="SAM" id="MobiDB-lite"/>
    </source>
</evidence>
<feature type="compositionally biased region" description="Basic and acidic residues" evidence="1">
    <location>
        <begin position="330"/>
        <end position="373"/>
    </location>
</feature>
<proteinExistence type="predicted"/>
<keyword evidence="4" id="KW-1185">Reference proteome</keyword>
<evidence type="ECO:0000256" key="2">
    <source>
        <dbReference type="SAM" id="Phobius"/>
    </source>
</evidence>
<dbReference type="InParanoid" id="A0A0V0Q819"/>
<feature type="compositionally biased region" description="Basic and acidic residues" evidence="1">
    <location>
        <begin position="383"/>
        <end position="400"/>
    </location>
</feature>
<comment type="caution">
    <text evidence="3">The sequence shown here is derived from an EMBL/GenBank/DDBJ whole genome shotgun (WGS) entry which is preliminary data.</text>
</comment>
<organism evidence="3 4">
    <name type="scientific">Pseudocohnilembus persalinus</name>
    <name type="common">Ciliate</name>
    <dbReference type="NCBI Taxonomy" id="266149"/>
    <lineage>
        <taxon>Eukaryota</taxon>
        <taxon>Sar</taxon>
        <taxon>Alveolata</taxon>
        <taxon>Ciliophora</taxon>
        <taxon>Intramacronucleata</taxon>
        <taxon>Oligohymenophorea</taxon>
        <taxon>Scuticociliatia</taxon>
        <taxon>Philasterida</taxon>
        <taxon>Pseudocohnilembidae</taxon>
        <taxon>Pseudocohnilembus</taxon>
    </lineage>
</organism>
<feature type="compositionally biased region" description="Low complexity" evidence="1">
    <location>
        <begin position="460"/>
        <end position="485"/>
    </location>
</feature>
<dbReference type="OMA" id="MVYNQFR"/>